<evidence type="ECO:0000313" key="3">
    <source>
        <dbReference type="Proteomes" id="UP001215280"/>
    </source>
</evidence>
<name>A0AAD7KBL7_9AGAR</name>
<dbReference type="EMBL" id="JARJLG010000003">
    <property type="protein sequence ID" value="KAJ7782273.1"/>
    <property type="molecule type" value="Genomic_DNA"/>
</dbReference>
<organism evidence="2 3">
    <name type="scientific">Mycena maculata</name>
    <dbReference type="NCBI Taxonomy" id="230809"/>
    <lineage>
        <taxon>Eukaryota</taxon>
        <taxon>Fungi</taxon>
        <taxon>Dikarya</taxon>
        <taxon>Basidiomycota</taxon>
        <taxon>Agaricomycotina</taxon>
        <taxon>Agaricomycetes</taxon>
        <taxon>Agaricomycetidae</taxon>
        <taxon>Agaricales</taxon>
        <taxon>Marasmiineae</taxon>
        <taxon>Mycenaceae</taxon>
        <taxon>Mycena</taxon>
    </lineage>
</organism>
<evidence type="ECO:0000313" key="2">
    <source>
        <dbReference type="EMBL" id="KAJ7782273.1"/>
    </source>
</evidence>
<protein>
    <submittedName>
        <fullName evidence="2">Uncharacterized protein</fullName>
    </submittedName>
</protein>
<dbReference type="Pfam" id="PF20414">
    <property type="entry name" value="DUF6698"/>
    <property type="match status" value="1"/>
</dbReference>
<dbReference type="AlphaFoldDB" id="A0AAD7KBL7"/>
<dbReference type="InterPro" id="IPR046521">
    <property type="entry name" value="DUF6698"/>
</dbReference>
<feature type="region of interest" description="Disordered" evidence="1">
    <location>
        <begin position="132"/>
        <end position="158"/>
    </location>
</feature>
<accession>A0AAD7KBL7</accession>
<evidence type="ECO:0000256" key="1">
    <source>
        <dbReference type="SAM" id="MobiDB-lite"/>
    </source>
</evidence>
<proteinExistence type="predicted"/>
<reference evidence="2" key="1">
    <citation type="submission" date="2023-03" db="EMBL/GenBank/DDBJ databases">
        <title>Massive genome expansion in bonnet fungi (Mycena s.s.) driven by repeated elements and novel gene families across ecological guilds.</title>
        <authorList>
            <consortium name="Lawrence Berkeley National Laboratory"/>
            <person name="Harder C.B."/>
            <person name="Miyauchi S."/>
            <person name="Viragh M."/>
            <person name="Kuo A."/>
            <person name="Thoen E."/>
            <person name="Andreopoulos B."/>
            <person name="Lu D."/>
            <person name="Skrede I."/>
            <person name="Drula E."/>
            <person name="Henrissat B."/>
            <person name="Morin E."/>
            <person name="Kohler A."/>
            <person name="Barry K."/>
            <person name="LaButti K."/>
            <person name="Morin E."/>
            <person name="Salamov A."/>
            <person name="Lipzen A."/>
            <person name="Mereny Z."/>
            <person name="Hegedus B."/>
            <person name="Baldrian P."/>
            <person name="Stursova M."/>
            <person name="Weitz H."/>
            <person name="Taylor A."/>
            <person name="Grigoriev I.V."/>
            <person name="Nagy L.G."/>
            <person name="Martin F."/>
            <person name="Kauserud H."/>
        </authorList>
    </citation>
    <scope>NUCLEOTIDE SEQUENCE</scope>
    <source>
        <strain evidence="2">CBHHK188m</strain>
    </source>
</reference>
<comment type="caution">
    <text evidence="2">The sequence shown here is derived from an EMBL/GenBank/DDBJ whole genome shotgun (WGS) entry which is preliminary data.</text>
</comment>
<keyword evidence="3" id="KW-1185">Reference proteome</keyword>
<feature type="non-terminal residue" evidence="2">
    <location>
        <position position="1"/>
    </location>
</feature>
<sequence>LTHGSRNTRSDDTKNLKAAIVPWLQRLFVDMPALDVESREDRGIYNDFVGALLCPTEYDWDDLEVRTMIREGDADHLITAGSWFKGLYPHDKFDPDNPDVGLFRNALLMNVWQYIFTSPISVKAKVPAWEESENIPPSTSNPPGCPHKKKGPAQTPKRSVATLIGLKRVSGRSIAYAAVQMR</sequence>
<dbReference type="Proteomes" id="UP001215280">
    <property type="component" value="Unassembled WGS sequence"/>
</dbReference>
<gene>
    <name evidence="2" type="ORF">DFH07DRAFT_728372</name>
</gene>